<feature type="compositionally biased region" description="Basic and acidic residues" evidence="6">
    <location>
        <begin position="260"/>
        <end position="277"/>
    </location>
</feature>
<keyword evidence="9" id="KW-1185">Reference proteome</keyword>
<dbReference type="InterPro" id="IPR013154">
    <property type="entry name" value="ADH-like_N"/>
</dbReference>
<evidence type="ECO:0000256" key="1">
    <source>
        <dbReference type="ARBA" id="ARBA00001947"/>
    </source>
</evidence>
<dbReference type="GO" id="GO:0016491">
    <property type="term" value="F:oxidoreductase activity"/>
    <property type="evidence" value="ECO:0007669"/>
    <property type="project" value="UniProtKB-KW"/>
</dbReference>
<evidence type="ECO:0000256" key="2">
    <source>
        <dbReference type="ARBA" id="ARBA00022723"/>
    </source>
</evidence>
<dbReference type="SMART" id="SM00829">
    <property type="entry name" value="PKS_ER"/>
    <property type="match status" value="1"/>
</dbReference>
<feature type="domain" description="Enoyl reductase (ER)" evidence="7">
    <location>
        <begin position="8"/>
        <end position="393"/>
    </location>
</feature>
<comment type="cofactor">
    <cofactor evidence="1 5">
        <name>Zn(2+)</name>
        <dbReference type="ChEBI" id="CHEBI:29105"/>
    </cofactor>
</comment>
<protein>
    <submittedName>
        <fullName evidence="8">Zinc-dependent alcohol dehydrogenase</fullName>
        <ecNumber evidence="8">1.1.1.-</ecNumber>
    </submittedName>
</protein>
<name>A0ABW1DNZ7_9DEIO</name>
<evidence type="ECO:0000256" key="3">
    <source>
        <dbReference type="ARBA" id="ARBA00022833"/>
    </source>
</evidence>
<dbReference type="InterPro" id="IPR036291">
    <property type="entry name" value="NAD(P)-bd_dom_sf"/>
</dbReference>
<dbReference type="SUPFAM" id="SSF50129">
    <property type="entry name" value="GroES-like"/>
    <property type="match status" value="1"/>
</dbReference>
<dbReference type="InterPro" id="IPR011032">
    <property type="entry name" value="GroES-like_sf"/>
</dbReference>
<gene>
    <name evidence="8" type="ORF">ACFPQ6_16410</name>
</gene>
<evidence type="ECO:0000313" key="8">
    <source>
        <dbReference type="EMBL" id="MFC5849887.1"/>
    </source>
</evidence>
<evidence type="ECO:0000256" key="6">
    <source>
        <dbReference type="SAM" id="MobiDB-lite"/>
    </source>
</evidence>
<dbReference type="Gene3D" id="3.40.50.720">
    <property type="entry name" value="NAD(P)-binding Rossmann-like Domain"/>
    <property type="match status" value="1"/>
</dbReference>
<proteinExistence type="inferred from homology"/>
<dbReference type="CDD" id="cd08283">
    <property type="entry name" value="FDH_like_1"/>
    <property type="match status" value="1"/>
</dbReference>
<feature type="region of interest" description="Disordered" evidence="6">
    <location>
        <begin position="260"/>
        <end position="298"/>
    </location>
</feature>
<evidence type="ECO:0000256" key="4">
    <source>
        <dbReference type="ARBA" id="ARBA00023002"/>
    </source>
</evidence>
<evidence type="ECO:0000256" key="5">
    <source>
        <dbReference type="RuleBase" id="RU361277"/>
    </source>
</evidence>
<keyword evidence="4 8" id="KW-0560">Oxidoreductase</keyword>
<comment type="caution">
    <text evidence="8">The sequence shown here is derived from an EMBL/GenBank/DDBJ whole genome shotgun (WGS) entry which is preliminary data.</text>
</comment>
<dbReference type="Pfam" id="PF00107">
    <property type="entry name" value="ADH_zinc_N"/>
    <property type="match status" value="1"/>
</dbReference>
<comment type="similarity">
    <text evidence="5">Belongs to the zinc-containing alcohol dehydrogenase family.</text>
</comment>
<dbReference type="PANTHER" id="PTHR42813:SF7">
    <property type="entry name" value="ALCOHOL DEHYDROGENASE (ZN-DEPENDENT)-RELATED"/>
    <property type="match status" value="1"/>
</dbReference>
<dbReference type="EMBL" id="JBHSOH010000033">
    <property type="protein sequence ID" value="MFC5849887.1"/>
    <property type="molecule type" value="Genomic_DNA"/>
</dbReference>
<dbReference type="PROSITE" id="PS00059">
    <property type="entry name" value="ADH_ZINC"/>
    <property type="match status" value="1"/>
</dbReference>
<sequence length="404" mass="42886">MRAVVWHGIGDIRIDDVPEPRIEDPTDAVVRLTASAICGTDLHFIRGTMSGMVPGTVLGHEGVGIVEQVGKDVRNFAPGDRVVIPSTISCGSCTPCREGHTAQCDNANPNGPSAGTAFYGGPKDAGAFNGLQAEKVRTPYANSSLVRLPDNVSDDQAILLSDIFPTAYFGADIAGVKTGSVVVVLGCGPVGQFAIISARLLGATRVIAVDRLPDRLEMARKNGAEVINFDEEDPVEAVKRLTGGVGADNVIDAVGIDAQHADHGPAKPSAEEKKEFESQVQEVAPDASPTKDGQWVPGDAPSQALEWSIEMVKKAGQIGIIGVYSPEMTTYPIGKAMNKNLTLRMGNCDHRVYIPRLVDLVAAGIVDPTKVLTEHEHLSDAIAAFEAFDKRQPGWIKVELEPQA</sequence>
<organism evidence="8 9">
    <name type="scientific">Deinococcus petrolearius</name>
    <dbReference type="NCBI Taxonomy" id="1751295"/>
    <lineage>
        <taxon>Bacteria</taxon>
        <taxon>Thermotogati</taxon>
        <taxon>Deinococcota</taxon>
        <taxon>Deinococci</taxon>
        <taxon>Deinococcales</taxon>
        <taxon>Deinococcaceae</taxon>
        <taxon>Deinococcus</taxon>
    </lineage>
</organism>
<keyword evidence="2 5" id="KW-0479">Metal-binding</keyword>
<dbReference type="SUPFAM" id="SSF51735">
    <property type="entry name" value="NAD(P)-binding Rossmann-fold domains"/>
    <property type="match status" value="1"/>
</dbReference>
<dbReference type="EC" id="1.1.1.-" evidence="8"/>
<reference evidence="9" key="1">
    <citation type="journal article" date="2019" name="Int. J. Syst. Evol. Microbiol.">
        <title>The Global Catalogue of Microorganisms (GCM) 10K type strain sequencing project: providing services to taxonomists for standard genome sequencing and annotation.</title>
        <authorList>
            <consortium name="The Broad Institute Genomics Platform"/>
            <consortium name="The Broad Institute Genome Sequencing Center for Infectious Disease"/>
            <person name="Wu L."/>
            <person name="Ma J."/>
        </authorList>
    </citation>
    <scope>NUCLEOTIDE SEQUENCE [LARGE SCALE GENOMIC DNA]</scope>
    <source>
        <strain evidence="9">CGMCC 1.15053</strain>
    </source>
</reference>
<evidence type="ECO:0000259" key="7">
    <source>
        <dbReference type="SMART" id="SM00829"/>
    </source>
</evidence>
<keyword evidence="3 5" id="KW-0862">Zinc</keyword>
<dbReference type="Pfam" id="PF08240">
    <property type="entry name" value="ADH_N"/>
    <property type="match status" value="1"/>
</dbReference>
<accession>A0ABW1DNZ7</accession>
<dbReference type="InterPro" id="IPR013149">
    <property type="entry name" value="ADH-like_C"/>
</dbReference>
<dbReference type="RefSeq" id="WP_380051411.1">
    <property type="nucleotide sequence ID" value="NZ_JBHSOH010000033.1"/>
</dbReference>
<dbReference type="Gene3D" id="3.90.180.10">
    <property type="entry name" value="Medium-chain alcohol dehydrogenases, catalytic domain"/>
    <property type="match status" value="1"/>
</dbReference>
<dbReference type="InterPro" id="IPR020843">
    <property type="entry name" value="ER"/>
</dbReference>
<dbReference type="InterPro" id="IPR002328">
    <property type="entry name" value="ADH_Zn_CS"/>
</dbReference>
<dbReference type="Proteomes" id="UP001595979">
    <property type="component" value="Unassembled WGS sequence"/>
</dbReference>
<dbReference type="PANTHER" id="PTHR42813">
    <property type="entry name" value="ZINC-TYPE ALCOHOL DEHYDROGENASE-LIKE"/>
    <property type="match status" value="1"/>
</dbReference>
<evidence type="ECO:0000313" key="9">
    <source>
        <dbReference type="Proteomes" id="UP001595979"/>
    </source>
</evidence>